<protein>
    <submittedName>
        <fullName evidence="1">Uncharacterized protein</fullName>
    </submittedName>
</protein>
<name>A0ACC1LY61_9FUNG</name>
<keyword evidence="2" id="KW-1185">Reference proteome</keyword>
<proteinExistence type="predicted"/>
<evidence type="ECO:0000313" key="2">
    <source>
        <dbReference type="Proteomes" id="UP001139981"/>
    </source>
</evidence>
<organism evidence="1 2">
    <name type="scientific">Coemansia aciculifera</name>
    <dbReference type="NCBI Taxonomy" id="417176"/>
    <lineage>
        <taxon>Eukaryota</taxon>
        <taxon>Fungi</taxon>
        <taxon>Fungi incertae sedis</taxon>
        <taxon>Zoopagomycota</taxon>
        <taxon>Kickxellomycotina</taxon>
        <taxon>Kickxellomycetes</taxon>
        <taxon>Kickxellales</taxon>
        <taxon>Kickxellaceae</taxon>
        <taxon>Coemansia</taxon>
    </lineage>
</organism>
<evidence type="ECO:0000313" key="1">
    <source>
        <dbReference type="EMBL" id="KAJ2889660.1"/>
    </source>
</evidence>
<reference evidence="1" key="1">
    <citation type="submission" date="2022-07" db="EMBL/GenBank/DDBJ databases">
        <title>Phylogenomic reconstructions and comparative analyses of Kickxellomycotina fungi.</title>
        <authorList>
            <person name="Reynolds N.K."/>
            <person name="Stajich J.E."/>
            <person name="Barry K."/>
            <person name="Grigoriev I.V."/>
            <person name="Crous P."/>
            <person name="Smith M.E."/>
        </authorList>
    </citation>
    <scope>NUCLEOTIDE SEQUENCE</scope>
    <source>
        <strain evidence="1">CBS 190363</strain>
    </source>
</reference>
<gene>
    <name evidence="1" type="ORF">IWW38_004577</name>
</gene>
<sequence length="399" mass="41832">PAAGGASESAALGMLDQQEERLERLPQLAAPYEPDTVDLAANAEQRAAWLAALERSTHELVALAERGALLLLDSPSSSPDDAGTAAAAAEVAKMRGFASLYARHLQRLGAQPLAYGALTVRGLLALREQCLRQVGLGDVFGAVKRRENEKAMEAFREVLSASDALAGRERVLALLKNVLAGNMFDWGASQLREALADGSLDLAAARARINYGPPRLNNPEVFAERVTERPYGRVVVFVDNSGADIVLGVLPLARHLVLAGAVVVLAANSQPALNDVTETELRRVVDRAAALDAPLADALARARLLVCATGSAGPCVDLRRLDPHLVALARDADLVVLVGMARAIVSNFNARFACDSLRVAVFKNKMAAEAAGVAAFDSLCLFVPAGAAAADGASRAGEP</sequence>
<feature type="non-terminal residue" evidence="1">
    <location>
        <position position="1"/>
    </location>
</feature>
<dbReference type="EMBL" id="JANBVB010001728">
    <property type="protein sequence ID" value="KAJ2889660.1"/>
    <property type="molecule type" value="Genomic_DNA"/>
</dbReference>
<accession>A0ACC1LY61</accession>
<comment type="caution">
    <text evidence="1">The sequence shown here is derived from an EMBL/GenBank/DDBJ whole genome shotgun (WGS) entry which is preliminary data.</text>
</comment>
<dbReference type="Proteomes" id="UP001139981">
    <property type="component" value="Unassembled WGS sequence"/>
</dbReference>